<dbReference type="InterPro" id="IPR015660">
    <property type="entry name" value="MASH1/Ascl1a-like"/>
</dbReference>
<protein>
    <submittedName>
        <fullName evidence="8">Transcription factor ORG2-like</fullName>
    </submittedName>
</protein>
<comment type="subcellular location">
    <subcellularLocation>
        <location evidence="1">Nucleus</location>
    </subcellularLocation>
</comment>
<dbReference type="PANTHER" id="PTHR13935:SF41">
    <property type="entry name" value="TRANSCRIPTION FACTOR ORG2-RELATED"/>
    <property type="match status" value="1"/>
</dbReference>
<dbReference type="Gene3D" id="4.10.280.10">
    <property type="entry name" value="Helix-loop-helix DNA-binding domain"/>
    <property type="match status" value="1"/>
</dbReference>
<keyword evidence="4" id="KW-0804">Transcription</keyword>
<feature type="domain" description="BHLH" evidence="6">
    <location>
        <begin position="80"/>
        <end position="132"/>
    </location>
</feature>
<dbReference type="AlphaFoldDB" id="A0A1S2Z1A2"/>
<dbReference type="GO" id="GO:0046983">
    <property type="term" value="F:protein dimerization activity"/>
    <property type="evidence" value="ECO:0007669"/>
    <property type="project" value="InterPro"/>
</dbReference>
<organism evidence="7 8">
    <name type="scientific">Cicer arietinum</name>
    <name type="common">Chickpea</name>
    <name type="synonym">Garbanzo</name>
    <dbReference type="NCBI Taxonomy" id="3827"/>
    <lineage>
        <taxon>Eukaryota</taxon>
        <taxon>Viridiplantae</taxon>
        <taxon>Streptophyta</taxon>
        <taxon>Embryophyta</taxon>
        <taxon>Tracheophyta</taxon>
        <taxon>Spermatophyta</taxon>
        <taxon>Magnoliopsida</taxon>
        <taxon>eudicotyledons</taxon>
        <taxon>Gunneridae</taxon>
        <taxon>Pentapetalae</taxon>
        <taxon>rosids</taxon>
        <taxon>fabids</taxon>
        <taxon>Fabales</taxon>
        <taxon>Fabaceae</taxon>
        <taxon>Papilionoideae</taxon>
        <taxon>50 kb inversion clade</taxon>
        <taxon>NPAAA clade</taxon>
        <taxon>Hologalegina</taxon>
        <taxon>IRL clade</taxon>
        <taxon>Cicereae</taxon>
        <taxon>Cicer</taxon>
    </lineage>
</organism>
<evidence type="ECO:0000256" key="5">
    <source>
        <dbReference type="ARBA" id="ARBA00023242"/>
    </source>
</evidence>
<dbReference type="OrthoDB" id="6106870at2759"/>
<dbReference type="Pfam" id="PF00010">
    <property type="entry name" value="HLH"/>
    <property type="match status" value="1"/>
</dbReference>
<keyword evidence="2" id="KW-0805">Transcription regulation</keyword>
<reference evidence="8" key="1">
    <citation type="submission" date="2025-08" db="UniProtKB">
        <authorList>
            <consortium name="RefSeq"/>
        </authorList>
    </citation>
    <scope>IDENTIFICATION</scope>
    <source>
        <tissue evidence="8">Etiolated seedlings</tissue>
    </source>
</reference>
<dbReference type="Proteomes" id="UP000087171">
    <property type="component" value="Unplaced"/>
</dbReference>
<evidence type="ECO:0000313" key="8">
    <source>
        <dbReference type="RefSeq" id="XP_004513200.2"/>
    </source>
</evidence>
<dbReference type="STRING" id="3827.A0A1S2Z1A2"/>
<dbReference type="KEGG" id="cam:101491521"/>
<evidence type="ECO:0000313" key="7">
    <source>
        <dbReference type="Proteomes" id="UP000087171"/>
    </source>
</evidence>
<evidence type="ECO:0000256" key="1">
    <source>
        <dbReference type="ARBA" id="ARBA00004123"/>
    </source>
</evidence>
<evidence type="ECO:0000256" key="3">
    <source>
        <dbReference type="ARBA" id="ARBA00023125"/>
    </source>
</evidence>
<name>A0A1S2Z1A2_CICAR</name>
<dbReference type="GO" id="GO:0000981">
    <property type="term" value="F:DNA-binding transcription factor activity, RNA polymerase II-specific"/>
    <property type="evidence" value="ECO:0007669"/>
    <property type="project" value="TreeGrafter"/>
</dbReference>
<dbReference type="SMART" id="SM00353">
    <property type="entry name" value="HLH"/>
    <property type="match status" value="1"/>
</dbReference>
<accession>A0A1S2Z1A2</accession>
<keyword evidence="5" id="KW-0539">Nucleus</keyword>
<dbReference type="FunFam" id="4.10.280.10:FF:000074">
    <property type="entry name" value="Transcription factor ORG2"/>
    <property type="match status" value="1"/>
</dbReference>
<evidence type="ECO:0000256" key="4">
    <source>
        <dbReference type="ARBA" id="ARBA00023163"/>
    </source>
</evidence>
<evidence type="ECO:0000259" key="6">
    <source>
        <dbReference type="PROSITE" id="PS50888"/>
    </source>
</evidence>
<dbReference type="GO" id="GO:0010106">
    <property type="term" value="P:cellular response to iron ion starvation"/>
    <property type="evidence" value="ECO:0007669"/>
    <property type="project" value="UniProtKB-ARBA"/>
</dbReference>
<dbReference type="GeneID" id="101491521"/>
<dbReference type="GO" id="GO:0090575">
    <property type="term" value="C:RNA polymerase II transcription regulator complex"/>
    <property type="evidence" value="ECO:0007669"/>
    <property type="project" value="TreeGrafter"/>
</dbReference>
<dbReference type="PANTHER" id="PTHR13935">
    <property type="entry name" value="ACHAETE-SCUTE TRANSCRIPTION FACTOR-RELATED"/>
    <property type="match status" value="1"/>
</dbReference>
<proteinExistence type="predicted"/>
<dbReference type="InterPro" id="IPR011598">
    <property type="entry name" value="bHLH_dom"/>
</dbReference>
<gene>
    <name evidence="8" type="primary">LOC101491521</name>
</gene>
<evidence type="ECO:0000256" key="2">
    <source>
        <dbReference type="ARBA" id="ARBA00023015"/>
    </source>
</evidence>
<keyword evidence="3" id="KW-0238">DNA-binding</keyword>
<dbReference type="PROSITE" id="PS50888">
    <property type="entry name" value="BHLH"/>
    <property type="match status" value="1"/>
</dbReference>
<dbReference type="eggNOG" id="ENOG502RXMR">
    <property type="taxonomic scope" value="Eukaryota"/>
</dbReference>
<dbReference type="PaxDb" id="3827-XP_004513200.1"/>
<keyword evidence="7" id="KW-1185">Reference proteome</keyword>
<dbReference type="GO" id="GO:0000977">
    <property type="term" value="F:RNA polymerase II transcription regulatory region sequence-specific DNA binding"/>
    <property type="evidence" value="ECO:0007669"/>
    <property type="project" value="TreeGrafter"/>
</dbReference>
<dbReference type="RefSeq" id="XP_004513200.2">
    <property type="nucleotide sequence ID" value="XM_004513143.3"/>
</dbReference>
<sequence length="262" mass="29964">MCNRKLLNQLFSTTPSYIHIMLALSPPLFSTIGWPFEEPISHNQQDYFYKATDQLFNFHHLVEEENSTPSQATSSDLSMVKKLIHNASERDRRKKINTLYSSLRSLLPVAEQMKKLSNPATISRVLKYIPELQKQVEGLLTRKEAILLKLSPQVDEVKSKESERKKHSKNSGFVVSTSRLNDSEAAIQISSYSIHKIPLSEILMCLENDGLLLLNISSSQTFGGKVFYNFHFQVDKEQRLESEIFSEKLLAIIETKGNFQVN</sequence>
<dbReference type="SUPFAM" id="SSF47459">
    <property type="entry name" value="HLH, helix-loop-helix DNA-binding domain"/>
    <property type="match status" value="1"/>
</dbReference>
<dbReference type="InterPro" id="IPR036638">
    <property type="entry name" value="HLH_DNA-bd_sf"/>
</dbReference>